<accession>A0A1R1C584</accession>
<keyword evidence="1" id="KW-1133">Transmembrane helix</keyword>
<keyword evidence="1" id="KW-0812">Transmembrane</keyword>
<keyword evidence="1" id="KW-0472">Membrane</keyword>
<dbReference type="EMBL" id="MRTJ01000001">
    <property type="protein sequence ID" value="OMF17260.1"/>
    <property type="molecule type" value="Genomic_DNA"/>
</dbReference>
<feature type="transmembrane region" description="Helical" evidence="1">
    <location>
        <begin position="20"/>
        <end position="39"/>
    </location>
</feature>
<dbReference type="RefSeq" id="WP_076330624.1">
    <property type="nucleotide sequence ID" value="NZ_MRTJ01000001.1"/>
</dbReference>
<evidence type="ECO:0000313" key="3">
    <source>
        <dbReference type="Proteomes" id="UP000187134"/>
    </source>
</evidence>
<dbReference type="AlphaFoldDB" id="A0A1R1C584"/>
<dbReference type="Proteomes" id="UP000187134">
    <property type="component" value="Unassembled WGS sequence"/>
</dbReference>
<gene>
    <name evidence="2" type="ORF">BK131_04660</name>
</gene>
<name>A0A1R1C584_PAEAM</name>
<proteinExistence type="predicted"/>
<evidence type="ECO:0000256" key="1">
    <source>
        <dbReference type="SAM" id="Phobius"/>
    </source>
</evidence>
<organism evidence="2 3">
    <name type="scientific">Paenibacillus amylolyticus</name>
    <dbReference type="NCBI Taxonomy" id="1451"/>
    <lineage>
        <taxon>Bacteria</taxon>
        <taxon>Bacillati</taxon>
        <taxon>Bacillota</taxon>
        <taxon>Bacilli</taxon>
        <taxon>Bacillales</taxon>
        <taxon>Paenibacillaceae</taxon>
        <taxon>Paenibacillus</taxon>
    </lineage>
</organism>
<protein>
    <submittedName>
        <fullName evidence="2">Uncharacterized protein</fullName>
    </submittedName>
</protein>
<evidence type="ECO:0000313" key="2">
    <source>
        <dbReference type="EMBL" id="OMF17260.1"/>
    </source>
</evidence>
<comment type="caution">
    <text evidence="2">The sequence shown here is derived from an EMBL/GenBank/DDBJ whole genome shotgun (WGS) entry which is preliminary data.</text>
</comment>
<sequence>MNWLESLEGVLPLAEKYGLALVMFFICIFLIAYVIRLILKGELVTREVYEAVCAERDEAQAEVRKITDYMNQERVTFMQPLLNMVNNLKKDSGEDRGG</sequence>
<reference evidence="2 3" key="1">
    <citation type="submission" date="2016-11" db="EMBL/GenBank/DDBJ databases">
        <title>Paenibacillus species isolates.</title>
        <authorList>
            <person name="Beno S.M."/>
        </authorList>
    </citation>
    <scope>NUCLEOTIDE SEQUENCE [LARGE SCALE GENOMIC DNA]</scope>
    <source>
        <strain evidence="2 3">FSL H8-0246</strain>
    </source>
</reference>